<keyword evidence="1" id="KW-0560">Oxidoreductase</keyword>
<dbReference type="PRINTS" id="PR00081">
    <property type="entry name" value="GDHRDH"/>
</dbReference>
<sequence length="337" mass="37660">MTASEFFENPFVIAVIVIVLIILLLLLVKWLMQGGKYKKNTMINGKVVIVTGANSGIGAETALGLAKRGGKIYMACRDMKKCEKVRQRIISETKNKEIYALKLDLASLKSIREFVREFKSREDHLDILINNAGVMGCPRTLTEDGFEMQIGINHMGHFLLTNLLLDWLQKSPPSRIVVVASLAHGRGEIKKDDLNSELDYDNRGAYAQSKLANVLFTRELARRLAGTGVTVNALHPGVVATDIVRDAGTSFKSFVFYIILNYVAWPLTKTIKNGAQTTLYAALDPDLVEVTGKYFSDCKLKDVSKQAQDDQLAAWLWDTSVEWTMNKEIQSAQKKQK</sequence>
<proteinExistence type="evidence at transcript level"/>
<comment type="similarity">
    <text evidence="2">Belongs to the short-chain dehydrogenases/reductases (SDR) family.</text>
</comment>
<accession>W8C428</accession>
<dbReference type="OrthoDB" id="191139at2759"/>
<feature type="transmembrane region" description="Helical" evidence="3">
    <location>
        <begin position="12"/>
        <end position="32"/>
    </location>
</feature>
<dbReference type="EMBL" id="GAMC01005779">
    <property type="protein sequence ID" value="JAC00777.1"/>
    <property type="molecule type" value="mRNA"/>
</dbReference>
<keyword evidence="3" id="KW-0812">Transmembrane</keyword>
<dbReference type="GO" id="GO:0016491">
    <property type="term" value="F:oxidoreductase activity"/>
    <property type="evidence" value="ECO:0007669"/>
    <property type="project" value="UniProtKB-KW"/>
</dbReference>
<dbReference type="InterPro" id="IPR036291">
    <property type="entry name" value="NAD(P)-bd_dom_sf"/>
</dbReference>
<name>W8C428_CERCA</name>
<organism evidence="4">
    <name type="scientific">Ceratitis capitata</name>
    <name type="common">Mediterranean fruit fly</name>
    <name type="synonym">Tephritis capitata</name>
    <dbReference type="NCBI Taxonomy" id="7213"/>
    <lineage>
        <taxon>Eukaryota</taxon>
        <taxon>Metazoa</taxon>
        <taxon>Ecdysozoa</taxon>
        <taxon>Arthropoda</taxon>
        <taxon>Hexapoda</taxon>
        <taxon>Insecta</taxon>
        <taxon>Pterygota</taxon>
        <taxon>Neoptera</taxon>
        <taxon>Endopterygota</taxon>
        <taxon>Diptera</taxon>
        <taxon>Brachycera</taxon>
        <taxon>Muscomorpha</taxon>
        <taxon>Tephritoidea</taxon>
        <taxon>Tephritidae</taxon>
        <taxon>Ceratitis</taxon>
        <taxon>Ceratitis</taxon>
    </lineage>
</organism>
<evidence type="ECO:0000256" key="3">
    <source>
        <dbReference type="SAM" id="Phobius"/>
    </source>
</evidence>
<dbReference type="InterPro" id="IPR002347">
    <property type="entry name" value="SDR_fam"/>
</dbReference>
<reference evidence="4" key="2">
    <citation type="journal article" date="2014" name="BMC Genomics">
        <title>A genomic perspective to assessing quality of mass-reared SIT flies used in Mediterranean fruit fly (Ceratitis capitata) eradication in California.</title>
        <authorList>
            <person name="Calla B."/>
            <person name="Hall B."/>
            <person name="Hou S."/>
            <person name="Geib S.M."/>
        </authorList>
    </citation>
    <scope>NUCLEOTIDE SEQUENCE</scope>
</reference>
<keyword evidence="3" id="KW-1133">Transmembrane helix</keyword>
<dbReference type="SUPFAM" id="SSF51735">
    <property type="entry name" value="NAD(P)-binding Rossmann-fold domains"/>
    <property type="match status" value="1"/>
</dbReference>
<protein>
    <submittedName>
        <fullName evidence="4">Retinol dehydrogenase 13</fullName>
    </submittedName>
</protein>
<evidence type="ECO:0000313" key="4">
    <source>
        <dbReference type="EMBL" id="JAC00777.1"/>
    </source>
</evidence>
<evidence type="ECO:0000256" key="1">
    <source>
        <dbReference type="ARBA" id="ARBA00023002"/>
    </source>
</evidence>
<dbReference type="PANTHER" id="PTHR43157">
    <property type="entry name" value="PHOSPHATIDYLINOSITOL-GLYCAN BIOSYNTHESIS CLASS F PROTEIN-RELATED"/>
    <property type="match status" value="1"/>
</dbReference>
<keyword evidence="3" id="KW-0472">Membrane</keyword>
<dbReference type="PANTHER" id="PTHR43157:SF31">
    <property type="entry name" value="PHOSPHATIDYLINOSITOL-GLYCAN BIOSYNTHESIS CLASS F PROTEIN"/>
    <property type="match status" value="1"/>
</dbReference>
<reference evidence="4" key="1">
    <citation type="submission" date="2013-07" db="EMBL/GenBank/DDBJ databases">
        <authorList>
            <person name="Geib S."/>
        </authorList>
    </citation>
    <scope>NUCLEOTIDE SEQUENCE</scope>
</reference>
<dbReference type="Gene3D" id="3.40.50.720">
    <property type="entry name" value="NAD(P)-binding Rossmann-like Domain"/>
    <property type="match status" value="1"/>
</dbReference>
<evidence type="ECO:0000256" key="2">
    <source>
        <dbReference type="RuleBase" id="RU000363"/>
    </source>
</evidence>
<gene>
    <name evidence="4" type="primary">RDH13</name>
</gene>
<dbReference type="AlphaFoldDB" id="W8C428"/>
<dbReference type="Pfam" id="PF00106">
    <property type="entry name" value="adh_short"/>
    <property type="match status" value="1"/>
</dbReference>
<dbReference type="PRINTS" id="PR00080">
    <property type="entry name" value="SDRFAMILY"/>
</dbReference>